<comment type="caution">
    <text evidence="2">The sequence shown here is derived from an EMBL/GenBank/DDBJ whole genome shotgun (WGS) entry which is preliminary data.</text>
</comment>
<feature type="domain" description="Carrier" evidence="1">
    <location>
        <begin position="2"/>
        <end position="76"/>
    </location>
</feature>
<accession>A0A2T4UC85</accession>
<dbReference type="SUPFAM" id="SSF47336">
    <property type="entry name" value="ACP-like"/>
    <property type="match status" value="1"/>
</dbReference>
<organism evidence="2 3">
    <name type="scientific">Paraconexibacter algicola</name>
    <dbReference type="NCBI Taxonomy" id="2133960"/>
    <lineage>
        <taxon>Bacteria</taxon>
        <taxon>Bacillati</taxon>
        <taxon>Actinomycetota</taxon>
        <taxon>Thermoleophilia</taxon>
        <taxon>Solirubrobacterales</taxon>
        <taxon>Paraconexibacteraceae</taxon>
        <taxon>Paraconexibacter</taxon>
    </lineage>
</organism>
<dbReference type="InterPro" id="IPR009081">
    <property type="entry name" value="PP-bd_ACP"/>
</dbReference>
<gene>
    <name evidence="2" type="ORF">C7Y72_19890</name>
</gene>
<keyword evidence="3" id="KW-1185">Reference proteome</keyword>
<proteinExistence type="predicted"/>
<dbReference type="RefSeq" id="WP_107570948.1">
    <property type="nucleotide sequence ID" value="NZ_PYYB01000004.1"/>
</dbReference>
<dbReference type="InterPro" id="IPR036736">
    <property type="entry name" value="ACP-like_sf"/>
</dbReference>
<dbReference type="Pfam" id="PF00550">
    <property type="entry name" value="PP-binding"/>
    <property type="match status" value="1"/>
</dbReference>
<reference evidence="2 3" key="1">
    <citation type="submission" date="2018-03" db="EMBL/GenBank/DDBJ databases">
        <title>Aquarubrobacter algicola gen. nov., sp. nov., a novel actinobacterium isolated from shallow eutrophic lake during the end of cyanobacterial harmful algal blooms.</title>
        <authorList>
            <person name="Chun S.J."/>
        </authorList>
    </citation>
    <scope>NUCLEOTIDE SEQUENCE [LARGE SCALE GENOMIC DNA]</scope>
    <source>
        <strain evidence="2 3">Seoho-28</strain>
    </source>
</reference>
<sequence>MAEPTQVIVELIKGLIERRGDEPPEITPESRIAADLDLDSLELAELSAGLEDAFGRDPYSEGIVPATVGELVAYFG</sequence>
<dbReference type="Proteomes" id="UP000240739">
    <property type="component" value="Unassembled WGS sequence"/>
</dbReference>
<dbReference type="Gene3D" id="1.10.1200.10">
    <property type="entry name" value="ACP-like"/>
    <property type="match status" value="1"/>
</dbReference>
<dbReference type="AlphaFoldDB" id="A0A2T4UC85"/>
<dbReference type="EMBL" id="PYYB01000004">
    <property type="protein sequence ID" value="PTL54848.1"/>
    <property type="molecule type" value="Genomic_DNA"/>
</dbReference>
<evidence type="ECO:0000313" key="2">
    <source>
        <dbReference type="EMBL" id="PTL54848.1"/>
    </source>
</evidence>
<evidence type="ECO:0000259" key="1">
    <source>
        <dbReference type="PROSITE" id="PS50075"/>
    </source>
</evidence>
<protein>
    <submittedName>
        <fullName evidence="2">Acyl carrier protein</fullName>
    </submittedName>
</protein>
<dbReference type="PROSITE" id="PS50075">
    <property type="entry name" value="CARRIER"/>
    <property type="match status" value="1"/>
</dbReference>
<evidence type="ECO:0000313" key="3">
    <source>
        <dbReference type="Proteomes" id="UP000240739"/>
    </source>
</evidence>
<name>A0A2T4UC85_9ACTN</name>